<keyword evidence="1" id="KW-0472">Membrane</keyword>
<feature type="transmembrane region" description="Helical" evidence="1">
    <location>
        <begin position="377"/>
        <end position="399"/>
    </location>
</feature>
<dbReference type="Proteomes" id="UP000294567">
    <property type="component" value="Unassembled WGS sequence"/>
</dbReference>
<evidence type="ECO:0000313" key="4">
    <source>
        <dbReference type="Proteomes" id="UP000294567"/>
    </source>
</evidence>
<dbReference type="EMBL" id="SMAE01000005">
    <property type="protein sequence ID" value="TCS89619.1"/>
    <property type="molecule type" value="Genomic_DNA"/>
</dbReference>
<reference evidence="3 4" key="1">
    <citation type="submission" date="2019-03" db="EMBL/GenBank/DDBJ databases">
        <title>Genomic Encyclopedia of Type Strains, Phase IV (KMG-IV): sequencing the most valuable type-strain genomes for metagenomic binning, comparative biology and taxonomic classification.</title>
        <authorList>
            <person name="Goeker M."/>
        </authorList>
    </citation>
    <scope>NUCLEOTIDE SEQUENCE [LARGE SCALE GENOMIC DNA]</scope>
    <source>
        <strain evidence="3 4">DSM 26752</strain>
    </source>
</reference>
<evidence type="ECO:0000259" key="2">
    <source>
        <dbReference type="Pfam" id="PF07670"/>
    </source>
</evidence>
<dbReference type="Pfam" id="PF07670">
    <property type="entry name" value="Gate"/>
    <property type="match status" value="1"/>
</dbReference>
<comment type="caution">
    <text evidence="3">The sequence shown here is derived from an EMBL/GenBank/DDBJ whole genome shotgun (WGS) entry which is preliminary data.</text>
</comment>
<dbReference type="OrthoDB" id="1645614at2"/>
<feature type="transmembrane region" description="Helical" evidence="1">
    <location>
        <begin position="288"/>
        <end position="310"/>
    </location>
</feature>
<evidence type="ECO:0000313" key="3">
    <source>
        <dbReference type="EMBL" id="TCS89619.1"/>
    </source>
</evidence>
<feature type="transmembrane region" description="Helical" evidence="1">
    <location>
        <begin position="146"/>
        <end position="168"/>
    </location>
</feature>
<accession>A0A4R3KVG8</accession>
<dbReference type="RefSeq" id="WP_132027158.1">
    <property type="nucleotide sequence ID" value="NZ_CP068564.1"/>
</dbReference>
<dbReference type="InterPro" id="IPR014226">
    <property type="entry name" value="Spore_IM_YlbJ"/>
</dbReference>
<organism evidence="3 4">
    <name type="scientific">Keratinibaculum paraultunense</name>
    <dbReference type="NCBI Taxonomy" id="1278232"/>
    <lineage>
        <taxon>Bacteria</taxon>
        <taxon>Bacillati</taxon>
        <taxon>Bacillota</taxon>
        <taxon>Tissierellia</taxon>
        <taxon>Tissierellales</taxon>
        <taxon>Tepidimicrobiaceae</taxon>
        <taxon>Keratinibaculum</taxon>
    </lineage>
</organism>
<feature type="transmembrane region" description="Helical" evidence="1">
    <location>
        <begin position="36"/>
        <end position="58"/>
    </location>
</feature>
<evidence type="ECO:0000256" key="1">
    <source>
        <dbReference type="SAM" id="Phobius"/>
    </source>
</evidence>
<name>A0A4R3KVG8_9FIRM</name>
<gene>
    <name evidence="3" type="ORF">EDD65_10593</name>
</gene>
<feature type="transmembrane region" description="Helical" evidence="1">
    <location>
        <begin position="120"/>
        <end position="140"/>
    </location>
</feature>
<dbReference type="AlphaFoldDB" id="A0A4R3KVG8"/>
<proteinExistence type="predicted"/>
<protein>
    <submittedName>
        <fullName evidence="3">Sporulation integral membrane protein YlbJ</fullName>
    </submittedName>
</protein>
<dbReference type="NCBIfam" id="TIGR02871">
    <property type="entry name" value="spore_ylbJ"/>
    <property type="match status" value="1"/>
</dbReference>
<keyword evidence="4" id="KW-1185">Reference proteome</keyword>
<feature type="transmembrane region" description="Helical" evidence="1">
    <location>
        <begin position="219"/>
        <end position="244"/>
    </location>
</feature>
<feature type="transmembrane region" description="Helical" evidence="1">
    <location>
        <begin position="322"/>
        <end position="342"/>
    </location>
</feature>
<keyword evidence="1" id="KW-0812">Transmembrane</keyword>
<dbReference type="InterPro" id="IPR011642">
    <property type="entry name" value="Gate_dom"/>
</dbReference>
<feature type="domain" description="Nucleoside transporter/FeoB GTPase Gate" evidence="2">
    <location>
        <begin position="42"/>
        <end position="141"/>
    </location>
</feature>
<keyword evidence="1" id="KW-1133">Transmembrane helix</keyword>
<sequence length="403" mass="45282">MKKSFINIVFIILLIYTLVGIVTHPKLALDSAHDSLLTWFNVVIPSLLPFFIISEILIRIGFVNFIGKLLEPLMKPIFNVPGISAFPFSMSIISGYPTGIKIISSLRSKNLISKTEAERTMCFSSTSGPLFMIGAVSIGMLNNPSIVPLVIYPHYFGALTIGFLFRFYKKGEDNLSHYYTLQKKNLNTSANNININIKKTSIGKIISDSIRSSINTITLIGGFMIIYTVLVEIIFVSNFFSLFIKFIQKLIPVQINIEVIKALFAGIFELTTGCTKISTTNLGLMQKIILINFLIGWSGFSVHSQAISFLSNTDINSKIYIIAKLLHGSLASIYTILLYAFIYKDIIKPSFYPYPCYPTDSIFILEWSNLLLGSFKLALLMSLCLLISSFIMMFIKYLFQQNN</sequence>
<feature type="transmembrane region" description="Helical" evidence="1">
    <location>
        <begin position="6"/>
        <end position="24"/>
    </location>
</feature>